<comment type="caution">
    <text evidence="1">The sequence shown here is derived from an EMBL/GenBank/DDBJ whole genome shotgun (WGS) entry which is preliminary data.</text>
</comment>
<dbReference type="OrthoDB" id="3539120at2"/>
<dbReference type="EMBL" id="MINN01000117">
    <property type="protein sequence ID" value="OIU69826.1"/>
    <property type="molecule type" value="Genomic_DNA"/>
</dbReference>
<accession>A0A1J6VWY6</accession>
<reference evidence="1 2" key="1">
    <citation type="submission" date="2016-09" db="EMBL/GenBank/DDBJ databases">
        <title>Bacillus aquimaris SAMM genome sequence reveals colonization and biosurfactant production capacities.</title>
        <authorList>
            <person name="Waghmode S.R."/>
            <person name="Suryavanshi M.V."/>
        </authorList>
    </citation>
    <scope>NUCLEOTIDE SEQUENCE [LARGE SCALE GENOMIC DNA]</scope>
    <source>
        <strain evidence="1 2">SAMM</strain>
    </source>
</reference>
<evidence type="ECO:0000313" key="1">
    <source>
        <dbReference type="EMBL" id="OIU69826.1"/>
    </source>
</evidence>
<name>A0A1J6VWY6_9BACI</name>
<dbReference type="Proteomes" id="UP000182062">
    <property type="component" value="Unassembled WGS sequence"/>
</dbReference>
<dbReference type="GO" id="GO:0016746">
    <property type="term" value="F:acyltransferase activity"/>
    <property type="evidence" value="ECO:0007669"/>
    <property type="project" value="InterPro"/>
</dbReference>
<sequence length="281" mass="32299">MSNQIILEDISHIELGQSKPYREDKELIRFQKDLLNQYNLPFNEKALLKGLQNDFIDISSKLLDRFTLEELHRFDLILIAYDTPNIDPSYSLIGYLTEKYKLEGLCFAMSDYGLDIGFGALKVAAKMMENADFTKALLIVLEQNTLPYHESGDTHYSDGGMAITLSKNEAEKNSHIIEKNLSFQLSENFSVEDIEKALGAFKDTAVISNQELRGEVRCRLAVNGFRTSNALYEYSRLYSSDRDILQKNIWLIHYDPQLNKASAINLMAGNEKRYIYDHRNQ</sequence>
<organism evidence="1 2">
    <name type="scientific">Rossellomorea aquimaris</name>
    <dbReference type="NCBI Taxonomy" id="189382"/>
    <lineage>
        <taxon>Bacteria</taxon>
        <taxon>Bacillati</taxon>
        <taxon>Bacillota</taxon>
        <taxon>Bacilli</taxon>
        <taxon>Bacillales</taxon>
        <taxon>Bacillaceae</taxon>
        <taxon>Rossellomorea</taxon>
    </lineage>
</organism>
<dbReference type="RefSeq" id="WP_071619930.1">
    <property type="nucleotide sequence ID" value="NZ_MINN01000117.1"/>
</dbReference>
<dbReference type="InterPro" id="IPR016039">
    <property type="entry name" value="Thiolase-like"/>
</dbReference>
<keyword evidence="2" id="KW-1185">Reference proteome</keyword>
<dbReference type="SUPFAM" id="SSF53901">
    <property type="entry name" value="Thiolase-like"/>
    <property type="match status" value="1"/>
</dbReference>
<gene>
    <name evidence="1" type="ORF">BHE18_02645</name>
</gene>
<proteinExistence type="predicted"/>
<dbReference type="AlphaFoldDB" id="A0A1J6VWY6"/>
<protein>
    <recommendedName>
        <fullName evidence="3">3-oxoacyl-ACP synthase</fullName>
    </recommendedName>
</protein>
<evidence type="ECO:0000313" key="2">
    <source>
        <dbReference type="Proteomes" id="UP000182062"/>
    </source>
</evidence>
<evidence type="ECO:0008006" key="3">
    <source>
        <dbReference type="Google" id="ProtNLM"/>
    </source>
</evidence>